<gene>
    <name evidence="1" type="ORF">CCHLO57077_00000303</name>
</gene>
<organism evidence="1 2">
    <name type="scientific">Clonostachys chloroleuca</name>
    <dbReference type="NCBI Taxonomy" id="1926264"/>
    <lineage>
        <taxon>Eukaryota</taxon>
        <taxon>Fungi</taxon>
        <taxon>Dikarya</taxon>
        <taxon>Ascomycota</taxon>
        <taxon>Pezizomycotina</taxon>
        <taxon>Sordariomycetes</taxon>
        <taxon>Hypocreomycetidae</taxon>
        <taxon>Hypocreales</taxon>
        <taxon>Bionectriaceae</taxon>
        <taxon>Clonostachys</taxon>
    </lineage>
</organism>
<dbReference type="EMBL" id="CABFNP030001245">
    <property type="protein sequence ID" value="CAI6093249.1"/>
    <property type="molecule type" value="Genomic_DNA"/>
</dbReference>
<feature type="non-terminal residue" evidence="1">
    <location>
        <position position="1"/>
    </location>
</feature>
<dbReference type="Proteomes" id="UP001160390">
    <property type="component" value="Unassembled WGS sequence"/>
</dbReference>
<proteinExistence type="predicted"/>
<name>A0AA35MAL1_9HYPO</name>
<reference evidence="1" key="1">
    <citation type="submission" date="2023-01" db="EMBL/GenBank/DDBJ databases">
        <authorList>
            <person name="Piombo E."/>
        </authorList>
    </citation>
    <scope>NUCLEOTIDE SEQUENCE</scope>
</reference>
<comment type="caution">
    <text evidence="1">The sequence shown here is derived from an EMBL/GenBank/DDBJ whole genome shotgun (WGS) entry which is preliminary data.</text>
</comment>
<evidence type="ECO:0000313" key="2">
    <source>
        <dbReference type="Proteomes" id="UP001160390"/>
    </source>
</evidence>
<protein>
    <submittedName>
        <fullName evidence="1">Uncharacterized protein</fullName>
    </submittedName>
</protein>
<evidence type="ECO:0000313" key="1">
    <source>
        <dbReference type="EMBL" id="CAI6093249.1"/>
    </source>
</evidence>
<keyword evidence="2" id="KW-1185">Reference proteome</keyword>
<sequence length="50" mass="5091">CRPEGVSGLNEKRPGYYIGLVNAAREKSSTLCSHAVAARGCTVTPGKAGG</sequence>
<dbReference type="AlphaFoldDB" id="A0AA35MAL1"/>
<accession>A0AA35MAL1</accession>